<feature type="transmembrane region" description="Helical" evidence="1">
    <location>
        <begin position="33"/>
        <end position="52"/>
    </location>
</feature>
<protein>
    <submittedName>
        <fullName evidence="2">Uncharacterized protein</fullName>
    </submittedName>
</protein>
<keyword evidence="3" id="KW-1185">Reference proteome</keyword>
<dbReference type="KEGG" id="dbc:MFMK1_001959"/>
<accession>A0AAU0UMI0</accession>
<keyword evidence="1" id="KW-0472">Membrane</keyword>
<gene>
    <name evidence="2" type="ORF">MFMK1_001959</name>
</gene>
<keyword evidence="1" id="KW-0812">Transmembrane</keyword>
<dbReference type="Proteomes" id="UP001329915">
    <property type="component" value="Chromosome"/>
</dbReference>
<evidence type="ECO:0000256" key="1">
    <source>
        <dbReference type="SAM" id="Phobius"/>
    </source>
</evidence>
<sequence>MFCVFGWISGTGFFHGRDITTVWINAKNIGINYWFWAIISMLLSPVGLVGYLL</sequence>
<reference evidence="2 3" key="1">
    <citation type="submission" date="2023-04" db="EMBL/GenBank/DDBJ databases">
        <authorList>
            <person name="Hsu D."/>
        </authorList>
    </citation>
    <scope>NUCLEOTIDE SEQUENCE [LARGE SCALE GENOMIC DNA]</scope>
    <source>
        <strain evidence="2 3">MK1</strain>
    </source>
</reference>
<dbReference type="RefSeq" id="WP_366921555.1">
    <property type="nucleotide sequence ID" value="NZ_CP121694.1"/>
</dbReference>
<proteinExistence type="predicted"/>
<organism evidence="2 3">
    <name type="scientific">Metallumcola ferriviriculae</name>
    <dbReference type="NCBI Taxonomy" id="3039180"/>
    <lineage>
        <taxon>Bacteria</taxon>
        <taxon>Bacillati</taxon>
        <taxon>Bacillota</taxon>
        <taxon>Clostridia</taxon>
        <taxon>Neomoorellales</taxon>
        <taxon>Desulfitibacteraceae</taxon>
        <taxon>Metallumcola</taxon>
    </lineage>
</organism>
<keyword evidence="1" id="KW-1133">Transmembrane helix</keyword>
<dbReference type="AlphaFoldDB" id="A0AAU0UMI0"/>
<evidence type="ECO:0000313" key="3">
    <source>
        <dbReference type="Proteomes" id="UP001329915"/>
    </source>
</evidence>
<name>A0AAU0UMI0_9FIRM</name>
<evidence type="ECO:0000313" key="2">
    <source>
        <dbReference type="EMBL" id="WRO22135.1"/>
    </source>
</evidence>
<dbReference type="EMBL" id="CP121694">
    <property type="protein sequence ID" value="WRO22135.1"/>
    <property type="molecule type" value="Genomic_DNA"/>
</dbReference>